<dbReference type="GO" id="GO:0008270">
    <property type="term" value="F:zinc ion binding"/>
    <property type="evidence" value="ECO:0007669"/>
    <property type="project" value="InterPro"/>
</dbReference>
<dbReference type="GO" id="GO:0000981">
    <property type="term" value="F:DNA-binding transcription factor activity, RNA polymerase II-specific"/>
    <property type="evidence" value="ECO:0007669"/>
    <property type="project" value="InterPro"/>
</dbReference>
<dbReference type="PROSITE" id="PS00463">
    <property type="entry name" value="ZN2_CY6_FUNGAL_1"/>
    <property type="match status" value="1"/>
</dbReference>
<evidence type="ECO:0000259" key="2">
    <source>
        <dbReference type="PROSITE" id="PS50048"/>
    </source>
</evidence>
<feature type="domain" description="Zn(2)-C6 fungal-type" evidence="2">
    <location>
        <begin position="21"/>
        <end position="50"/>
    </location>
</feature>
<dbReference type="SMART" id="SM00066">
    <property type="entry name" value="GAL4"/>
    <property type="match status" value="1"/>
</dbReference>
<dbReference type="GeneID" id="87865183"/>
<organism evidence="3 4">
    <name type="scientific">Neurospora tetraspora</name>
    <dbReference type="NCBI Taxonomy" id="94610"/>
    <lineage>
        <taxon>Eukaryota</taxon>
        <taxon>Fungi</taxon>
        <taxon>Dikarya</taxon>
        <taxon>Ascomycota</taxon>
        <taxon>Pezizomycotina</taxon>
        <taxon>Sordariomycetes</taxon>
        <taxon>Sordariomycetidae</taxon>
        <taxon>Sordariales</taxon>
        <taxon>Sordariaceae</taxon>
        <taxon>Neurospora</taxon>
    </lineage>
</organism>
<accession>A0AAE0JR91</accession>
<sequence length="273" mass="30343">MAMENDTSSGPSRKRLRTSHACDLCRSRKIRCDGNTPCAACFATENDCTYGSEANSWHIHHRRGKSDLILEGVLRLEKYLHELNANIAASPHLVNRSSSHPVLSPAVGSSVGRGSFSGGSLTDLRITPRLTLCPHPDELDNVNNLENAVLESRRTSTTESILQWPHFDVFPSLRNDYTSIFHLEQSRPRIRTKTAYIHPYMTEEEVDSILGAFEHAVNFWYPTTSRDQLQDARTMITNGNFDDDDGLRVCLALLTMALGCASKVTAGLMEGPP</sequence>
<reference evidence="3" key="2">
    <citation type="submission" date="2023-06" db="EMBL/GenBank/DDBJ databases">
        <authorList>
            <consortium name="Lawrence Berkeley National Laboratory"/>
            <person name="Haridas S."/>
            <person name="Hensen N."/>
            <person name="Bonometti L."/>
            <person name="Westerberg I."/>
            <person name="Brannstrom I.O."/>
            <person name="Guillou S."/>
            <person name="Cros-Aarteil S."/>
            <person name="Calhoun S."/>
            <person name="Kuo A."/>
            <person name="Mondo S."/>
            <person name="Pangilinan J."/>
            <person name="Riley R."/>
            <person name="Labutti K."/>
            <person name="Andreopoulos B."/>
            <person name="Lipzen A."/>
            <person name="Chen C."/>
            <person name="Yanf M."/>
            <person name="Daum C."/>
            <person name="Ng V."/>
            <person name="Clum A."/>
            <person name="Steindorff A."/>
            <person name="Ohm R."/>
            <person name="Martin F."/>
            <person name="Silar P."/>
            <person name="Natvig D."/>
            <person name="Lalanne C."/>
            <person name="Gautier V."/>
            <person name="Ament-Velasquez S.L."/>
            <person name="Kruys A."/>
            <person name="Hutchinson M.I."/>
            <person name="Powell A.J."/>
            <person name="Barry K."/>
            <person name="Miller A.N."/>
            <person name="Grigoriev I.V."/>
            <person name="Debuchy R."/>
            <person name="Gladieux P."/>
            <person name="Thoren M.H."/>
            <person name="Johannesson H."/>
        </authorList>
    </citation>
    <scope>NUCLEOTIDE SEQUENCE</scope>
    <source>
        <strain evidence="3">CBS 560.94</strain>
    </source>
</reference>
<evidence type="ECO:0000313" key="3">
    <source>
        <dbReference type="EMBL" id="KAK3355524.1"/>
    </source>
</evidence>
<gene>
    <name evidence="3" type="ORF">B0H65DRAFT_50592</name>
</gene>
<dbReference type="InterPro" id="IPR036864">
    <property type="entry name" value="Zn2-C6_fun-type_DNA-bd_sf"/>
</dbReference>
<comment type="caution">
    <text evidence="3">The sequence shown here is derived from an EMBL/GenBank/DDBJ whole genome shotgun (WGS) entry which is preliminary data.</text>
</comment>
<dbReference type="RefSeq" id="XP_062686902.1">
    <property type="nucleotide sequence ID" value="XM_062828029.1"/>
</dbReference>
<dbReference type="PROSITE" id="PS50048">
    <property type="entry name" value="ZN2_CY6_FUNGAL_2"/>
    <property type="match status" value="1"/>
</dbReference>
<dbReference type="Gene3D" id="4.10.240.10">
    <property type="entry name" value="Zn(2)-C6 fungal-type DNA-binding domain"/>
    <property type="match status" value="1"/>
</dbReference>
<dbReference type="EMBL" id="JAUEPP010000001">
    <property type="protein sequence ID" value="KAK3355524.1"/>
    <property type="molecule type" value="Genomic_DNA"/>
</dbReference>
<dbReference type="InterPro" id="IPR053181">
    <property type="entry name" value="EcdB-like_regulator"/>
</dbReference>
<evidence type="ECO:0000256" key="1">
    <source>
        <dbReference type="ARBA" id="ARBA00023242"/>
    </source>
</evidence>
<dbReference type="PANTHER" id="PTHR47785:SF1">
    <property type="entry name" value="TRANSCRIPTION FACTOR, PUTATIVE (AFU_ORTHOLOGUE AFUA_5G14530)-RELATED"/>
    <property type="match status" value="1"/>
</dbReference>
<name>A0AAE0JR91_9PEZI</name>
<keyword evidence="4" id="KW-1185">Reference proteome</keyword>
<dbReference type="InterPro" id="IPR001138">
    <property type="entry name" value="Zn2Cys6_DnaBD"/>
</dbReference>
<dbReference type="AlphaFoldDB" id="A0AAE0JR91"/>
<keyword evidence="1" id="KW-0539">Nucleus</keyword>
<dbReference type="Pfam" id="PF00172">
    <property type="entry name" value="Zn_clus"/>
    <property type="match status" value="1"/>
</dbReference>
<dbReference type="CDD" id="cd00067">
    <property type="entry name" value="GAL4"/>
    <property type="match status" value="1"/>
</dbReference>
<dbReference type="Proteomes" id="UP001278500">
    <property type="component" value="Unassembled WGS sequence"/>
</dbReference>
<dbReference type="SUPFAM" id="SSF57701">
    <property type="entry name" value="Zn2/Cys6 DNA-binding domain"/>
    <property type="match status" value="1"/>
</dbReference>
<dbReference type="PANTHER" id="PTHR47785">
    <property type="entry name" value="ZN(II)2CYS6 TRANSCRIPTION FACTOR (EUROFUNG)-RELATED-RELATED"/>
    <property type="match status" value="1"/>
</dbReference>
<protein>
    <recommendedName>
        <fullName evidence="2">Zn(2)-C6 fungal-type domain-containing protein</fullName>
    </recommendedName>
</protein>
<evidence type="ECO:0000313" key="4">
    <source>
        <dbReference type="Proteomes" id="UP001278500"/>
    </source>
</evidence>
<reference evidence="3" key="1">
    <citation type="journal article" date="2023" name="Mol. Phylogenet. Evol.">
        <title>Genome-scale phylogeny and comparative genomics of the fungal order Sordariales.</title>
        <authorList>
            <person name="Hensen N."/>
            <person name="Bonometti L."/>
            <person name="Westerberg I."/>
            <person name="Brannstrom I.O."/>
            <person name="Guillou S."/>
            <person name="Cros-Aarteil S."/>
            <person name="Calhoun S."/>
            <person name="Haridas S."/>
            <person name="Kuo A."/>
            <person name="Mondo S."/>
            <person name="Pangilinan J."/>
            <person name="Riley R."/>
            <person name="LaButti K."/>
            <person name="Andreopoulos B."/>
            <person name="Lipzen A."/>
            <person name="Chen C."/>
            <person name="Yan M."/>
            <person name="Daum C."/>
            <person name="Ng V."/>
            <person name="Clum A."/>
            <person name="Steindorff A."/>
            <person name="Ohm R.A."/>
            <person name="Martin F."/>
            <person name="Silar P."/>
            <person name="Natvig D.O."/>
            <person name="Lalanne C."/>
            <person name="Gautier V."/>
            <person name="Ament-Velasquez S.L."/>
            <person name="Kruys A."/>
            <person name="Hutchinson M.I."/>
            <person name="Powell A.J."/>
            <person name="Barry K."/>
            <person name="Miller A.N."/>
            <person name="Grigoriev I.V."/>
            <person name="Debuchy R."/>
            <person name="Gladieux P."/>
            <person name="Hiltunen Thoren M."/>
            <person name="Johannesson H."/>
        </authorList>
    </citation>
    <scope>NUCLEOTIDE SEQUENCE</scope>
    <source>
        <strain evidence="3">CBS 560.94</strain>
    </source>
</reference>
<proteinExistence type="predicted"/>